<protein>
    <submittedName>
        <fullName evidence="2">Uncharacterized protein</fullName>
    </submittedName>
</protein>
<evidence type="ECO:0000256" key="1">
    <source>
        <dbReference type="SAM" id="MobiDB-lite"/>
    </source>
</evidence>
<organism evidence="2">
    <name type="scientific">marine metagenome</name>
    <dbReference type="NCBI Taxonomy" id="408172"/>
    <lineage>
        <taxon>unclassified sequences</taxon>
        <taxon>metagenomes</taxon>
        <taxon>ecological metagenomes</taxon>
    </lineage>
</organism>
<reference evidence="2" key="1">
    <citation type="submission" date="2018-05" db="EMBL/GenBank/DDBJ databases">
        <authorList>
            <person name="Lanie J.A."/>
            <person name="Ng W.-L."/>
            <person name="Kazmierczak K.M."/>
            <person name="Andrzejewski T.M."/>
            <person name="Davidsen T.M."/>
            <person name="Wayne K.J."/>
            <person name="Tettelin H."/>
            <person name="Glass J.I."/>
            <person name="Rusch D."/>
            <person name="Podicherti R."/>
            <person name="Tsui H.-C.T."/>
            <person name="Winkler M.E."/>
        </authorList>
    </citation>
    <scope>NUCLEOTIDE SEQUENCE</scope>
</reference>
<sequence length="23" mass="2757">MNETEKPSECINEERDEWHPGLI</sequence>
<feature type="non-terminal residue" evidence="2">
    <location>
        <position position="23"/>
    </location>
</feature>
<evidence type="ECO:0000313" key="2">
    <source>
        <dbReference type="EMBL" id="SVE31048.1"/>
    </source>
</evidence>
<dbReference type="AlphaFoldDB" id="A0A383CHI4"/>
<gene>
    <name evidence="2" type="ORF">METZ01_LOCUS483902</name>
</gene>
<feature type="region of interest" description="Disordered" evidence="1">
    <location>
        <begin position="1"/>
        <end position="23"/>
    </location>
</feature>
<name>A0A383CHI4_9ZZZZ</name>
<accession>A0A383CHI4</accession>
<dbReference type="EMBL" id="UINC01208489">
    <property type="protein sequence ID" value="SVE31048.1"/>
    <property type="molecule type" value="Genomic_DNA"/>
</dbReference>
<proteinExistence type="predicted"/>